<keyword evidence="1" id="KW-0472">Membrane</keyword>
<evidence type="ECO:0000256" key="1">
    <source>
        <dbReference type="SAM" id="Phobius"/>
    </source>
</evidence>
<keyword evidence="1" id="KW-0812">Transmembrane</keyword>
<keyword evidence="1" id="KW-1133">Transmembrane helix</keyword>
<protein>
    <submittedName>
        <fullName evidence="2">Uncharacterized protein</fullName>
    </submittedName>
</protein>
<dbReference type="Proteomes" id="UP000282211">
    <property type="component" value="Unassembled WGS sequence"/>
</dbReference>
<proteinExistence type="predicted"/>
<dbReference type="AlphaFoldDB" id="A0A420WDA4"/>
<keyword evidence="3" id="KW-1185">Reference proteome</keyword>
<evidence type="ECO:0000313" key="2">
    <source>
        <dbReference type="EMBL" id="RKQ68935.1"/>
    </source>
</evidence>
<dbReference type="RefSeq" id="WP_121100753.1">
    <property type="nucleotide sequence ID" value="NZ_RBII01000002.1"/>
</dbReference>
<accession>A0A420WDA4</accession>
<reference evidence="2 3" key="1">
    <citation type="submission" date="2018-10" db="EMBL/GenBank/DDBJ databases">
        <title>Genomic Encyclopedia of Type Strains, Phase IV (KMG-IV): sequencing the most valuable type-strain genomes for metagenomic binning, comparative biology and taxonomic classification.</title>
        <authorList>
            <person name="Goeker M."/>
        </authorList>
    </citation>
    <scope>NUCLEOTIDE SEQUENCE [LARGE SCALE GENOMIC DNA]</scope>
    <source>
        <strain evidence="2 3">DSM 22008</strain>
    </source>
</reference>
<feature type="transmembrane region" description="Helical" evidence="1">
    <location>
        <begin position="20"/>
        <end position="40"/>
    </location>
</feature>
<gene>
    <name evidence="2" type="ORF">DES40_1711</name>
</gene>
<sequence>MSSNLSGHKSGFRWPTLSEALITALATIVVAAGTFIGGSVKDITEERDSQREARYVAERDLYSLRTLFGAVLAKAPEDITILEMRTALNDNLVSLAELKQLVKSARAFIWIKKRIVLSDGSVRYVMVQCSDYYALHLLSRSAQFYVGKTDAEVYDTKTAAEFFKADEKAWRDGYVDNLEYSFYSRLTDKQYVFEGAKWRFAANDNDYVAGLGEITEISAPK</sequence>
<evidence type="ECO:0000313" key="3">
    <source>
        <dbReference type="Proteomes" id="UP000282211"/>
    </source>
</evidence>
<organism evidence="2 3">
    <name type="scientific">Litorimonas taeanensis</name>
    <dbReference type="NCBI Taxonomy" id="568099"/>
    <lineage>
        <taxon>Bacteria</taxon>
        <taxon>Pseudomonadati</taxon>
        <taxon>Pseudomonadota</taxon>
        <taxon>Alphaproteobacteria</taxon>
        <taxon>Maricaulales</taxon>
        <taxon>Robiginitomaculaceae</taxon>
    </lineage>
</organism>
<dbReference type="EMBL" id="RBII01000002">
    <property type="protein sequence ID" value="RKQ68935.1"/>
    <property type="molecule type" value="Genomic_DNA"/>
</dbReference>
<dbReference type="InParanoid" id="A0A420WDA4"/>
<comment type="caution">
    <text evidence="2">The sequence shown here is derived from an EMBL/GenBank/DDBJ whole genome shotgun (WGS) entry which is preliminary data.</text>
</comment>
<name>A0A420WDA4_9PROT</name>